<dbReference type="OrthoDB" id="436489at2759"/>
<evidence type="ECO:0000313" key="2">
    <source>
        <dbReference type="Proteomes" id="UP000649617"/>
    </source>
</evidence>
<sequence length="148" mass="17128">YMELMVGVETILASPGEVDVSVSEIFTDAMFQELQALMRQQGIPGVEEVEERMWRSGDLRLRDRKIVSGFIKDRSLGSKRLISMPDRITNTIHVVTRAPSEYKPPPKCRPTATRRMTARVCLRAFIPDLKFMVECRRLILKNYRSRQL</sequence>
<comment type="caution">
    <text evidence="1">The sequence shown here is derived from an EMBL/GenBank/DDBJ whole genome shotgun (WGS) entry which is preliminary data.</text>
</comment>
<feature type="non-terminal residue" evidence="1">
    <location>
        <position position="1"/>
    </location>
</feature>
<dbReference type="EMBL" id="CAJNIZ010039102">
    <property type="protein sequence ID" value="CAE7587113.1"/>
    <property type="molecule type" value="Genomic_DNA"/>
</dbReference>
<proteinExistence type="predicted"/>
<evidence type="ECO:0000313" key="1">
    <source>
        <dbReference type="EMBL" id="CAE7587113.1"/>
    </source>
</evidence>
<name>A0A812UVX5_SYMPI</name>
<gene>
    <name evidence="1" type="ORF">SPIL2461_LOCUS15659</name>
</gene>
<keyword evidence="2" id="KW-1185">Reference proteome</keyword>
<dbReference type="AlphaFoldDB" id="A0A812UVX5"/>
<reference evidence="1" key="1">
    <citation type="submission" date="2021-02" db="EMBL/GenBank/DDBJ databases">
        <authorList>
            <person name="Dougan E. K."/>
            <person name="Rhodes N."/>
            <person name="Thang M."/>
            <person name="Chan C."/>
        </authorList>
    </citation>
    <scope>NUCLEOTIDE SEQUENCE</scope>
</reference>
<protein>
    <submittedName>
        <fullName evidence="1">Uncharacterized protein</fullName>
    </submittedName>
</protein>
<accession>A0A812UVX5</accession>
<organism evidence="1 2">
    <name type="scientific">Symbiodinium pilosum</name>
    <name type="common">Dinoflagellate</name>
    <dbReference type="NCBI Taxonomy" id="2952"/>
    <lineage>
        <taxon>Eukaryota</taxon>
        <taxon>Sar</taxon>
        <taxon>Alveolata</taxon>
        <taxon>Dinophyceae</taxon>
        <taxon>Suessiales</taxon>
        <taxon>Symbiodiniaceae</taxon>
        <taxon>Symbiodinium</taxon>
    </lineage>
</organism>
<dbReference type="Proteomes" id="UP000649617">
    <property type="component" value="Unassembled WGS sequence"/>
</dbReference>